<evidence type="ECO:0000313" key="3">
    <source>
        <dbReference type="Proteomes" id="UP000241394"/>
    </source>
</evidence>
<gene>
    <name evidence="2" type="ORF">CEY00_Acc28968</name>
</gene>
<protein>
    <submittedName>
        <fullName evidence="2">Protein SHI RELATED SEQUENCE like</fullName>
    </submittedName>
</protein>
<dbReference type="PANTHER" id="PTHR35696:SF1">
    <property type="entry name" value="ELECTRON CARRIER_IRON ION-BINDING PROTEIN"/>
    <property type="match status" value="1"/>
</dbReference>
<proteinExistence type="predicted"/>
<reference evidence="3" key="2">
    <citation type="journal article" date="2018" name="BMC Genomics">
        <title>A manually annotated Actinidia chinensis var. chinensis (kiwifruit) genome highlights the challenges associated with draft genomes and gene prediction in plants.</title>
        <authorList>
            <person name="Pilkington S.M."/>
            <person name="Crowhurst R."/>
            <person name="Hilario E."/>
            <person name="Nardozza S."/>
            <person name="Fraser L."/>
            <person name="Peng Y."/>
            <person name="Gunaseelan K."/>
            <person name="Simpson R."/>
            <person name="Tahir J."/>
            <person name="Deroles S.C."/>
            <person name="Templeton K."/>
            <person name="Luo Z."/>
            <person name="Davy M."/>
            <person name="Cheng C."/>
            <person name="McNeilage M."/>
            <person name="Scaglione D."/>
            <person name="Liu Y."/>
            <person name="Zhang Q."/>
            <person name="Datson P."/>
            <person name="De Silva N."/>
            <person name="Gardiner S.E."/>
            <person name="Bassett H."/>
            <person name="Chagne D."/>
            <person name="McCallum J."/>
            <person name="Dzierzon H."/>
            <person name="Deng C."/>
            <person name="Wang Y.Y."/>
            <person name="Barron L."/>
            <person name="Manako K."/>
            <person name="Bowen J."/>
            <person name="Foster T.M."/>
            <person name="Erridge Z.A."/>
            <person name="Tiffin H."/>
            <person name="Waite C.N."/>
            <person name="Davies K.M."/>
            <person name="Grierson E.P."/>
            <person name="Laing W.A."/>
            <person name="Kirk R."/>
            <person name="Chen X."/>
            <person name="Wood M."/>
            <person name="Montefiori M."/>
            <person name="Brummell D.A."/>
            <person name="Schwinn K.E."/>
            <person name="Catanach A."/>
            <person name="Fullerton C."/>
            <person name="Li D."/>
            <person name="Meiyalaghan S."/>
            <person name="Nieuwenhuizen N."/>
            <person name="Read N."/>
            <person name="Prakash R."/>
            <person name="Hunter D."/>
            <person name="Zhang H."/>
            <person name="McKenzie M."/>
            <person name="Knabel M."/>
            <person name="Harris A."/>
            <person name="Allan A.C."/>
            <person name="Gleave A."/>
            <person name="Chen A."/>
            <person name="Janssen B.J."/>
            <person name="Plunkett B."/>
            <person name="Ampomah-Dwamena C."/>
            <person name="Voogd C."/>
            <person name="Leif D."/>
            <person name="Lafferty D."/>
            <person name="Souleyre E.J.F."/>
            <person name="Varkonyi-Gasic E."/>
            <person name="Gambi F."/>
            <person name="Hanley J."/>
            <person name="Yao J.L."/>
            <person name="Cheung J."/>
            <person name="David K.M."/>
            <person name="Warren B."/>
            <person name="Marsh K."/>
            <person name="Snowden K.C."/>
            <person name="Lin-Wang K."/>
            <person name="Brian L."/>
            <person name="Martinez-Sanchez M."/>
            <person name="Wang M."/>
            <person name="Ileperuma N."/>
            <person name="Macnee N."/>
            <person name="Campin R."/>
            <person name="McAtee P."/>
            <person name="Drummond R.S.M."/>
            <person name="Espley R.V."/>
            <person name="Ireland H.S."/>
            <person name="Wu R."/>
            <person name="Atkinson R.G."/>
            <person name="Karunairetnam S."/>
            <person name="Bulley S."/>
            <person name="Chunkath S."/>
            <person name="Hanley Z."/>
            <person name="Storey R."/>
            <person name="Thrimawithana A.H."/>
            <person name="Thomson S."/>
            <person name="David C."/>
            <person name="Testolin R."/>
            <person name="Huang H."/>
            <person name="Hellens R.P."/>
            <person name="Schaffer R.J."/>
        </authorList>
    </citation>
    <scope>NUCLEOTIDE SEQUENCE [LARGE SCALE GENOMIC DNA]</scope>
    <source>
        <strain evidence="3">cv. Red5</strain>
    </source>
</reference>
<name>A0A2R6PJ49_ACTCC</name>
<dbReference type="Proteomes" id="UP000241394">
    <property type="component" value="Chromosome LG25"/>
</dbReference>
<feature type="region of interest" description="Disordered" evidence="1">
    <location>
        <begin position="100"/>
        <end position="123"/>
    </location>
</feature>
<dbReference type="STRING" id="1590841.A0A2R6PJ49"/>
<accession>A0A2R6PJ49</accession>
<dbReference type="PANTHER" id="PTHR35696">
    <property type="entry name" value="ELECTRON CARRIER/IRON ION-BINDING PROTEIN"/>
    <property type="match status" value="1"/>
</dbReference>
<sequence length="375" mass="41396">MAASSPSISNNTAASASASASLYAPSISSSPATTTITITASIAATNSSKNLRGLNKPKCIKCGNVARSRCPYQSCKSCCAKAQNPCHIHVLKTNATFPDKTPSSNSTLFDHQSTEASSSGNSQRFTSLRQLSNNFSQFNNLQSPLRSRKPLTRKEAAVINEWRFLKLKEFREANIEVENEAFDRYMQNGSLLEEVFAVNSKPEVPTDGGSLISNPNPNSNGETTEMAVAGMKLKLRSNPIRTENLKRRMHDIVNQGLRKLRKIDLDNGGTDAKKQAERVSALSDLLDKLNKARNEEDLKSCFEMKAQIFNRHRRTSQTETEGIEISKQENAKNHFVPGLRLDYSPPMWFCTGTIDQDGLNCIDVHFSSLEGIESL</sequence>
<evidence type="ECO:0000256" key="1">
    <source>
        <dbReference type="SAM" id="MobiDB-lite"/>
    </source>
</evidence>
<dbReference type="EMBL" id="NKQK01000025">
    <property type="protein sequence ID" value="PSR91670.1"/>
    <property type="molecule type" value="Genomic_DNA"/>
</dbReference>
<keyword evidence="3" id="KW-1185">Reference proteome</keyword>
<dbReference type="Gramene" id="PSR91670">
    <property type="protein sequence ID" value="PSR91670"/>
    <property type="gene ID" value="CEY00_Acc28968"/>
</dbReference>
<dbReference type="InParanoid" id="A0A2R6PJ49"/>
<dbReference type="OMA" id="PDTLNEQ"/>
<dbReference type="AlphaFoldDB" id="A0A2R6PJ49"/>
<reference evidence="2 3" key="1">
    <citation type="submission" date="2017-07" db="EMBL/GenBank/DDBJ databases">
        <title>An improved, manually edited Actinidia chinensis var. chinensis (kiwifruit) genome highlights the challenges associated with draft genomes and gene prediction in plants.</title>
        <authorList>
            <person name="Pilkington S."/>
            <person name="Crowhurst R."/>
            <person name="Hilario E."/>
            <person name="Nardozza S."/>
            <person name="Fraser L."/>
            <person name="Peng Y."/>
            <person name="Gunaseelan K."/>
            <person name="Simpson R."/>
            <person name="Tahir J."/>
            <person name="Deroles S."/>
            <person name="Templeton K."/>
            <person name="Luo Z."/>
            <person name="Davy M."/>
            <person name="Cheng C."/>
            <person name="Mcneilage M."/>
            <person name="Scaglione D."/>
            <person name="Liu Y."/>
            <person name="Zhang Q."/>
            <person name="Datson P."/>
            <person name="De Silva N."/>
            <person name="Gardiner S."/>
            <person name="Bassett H."/>
            <person name="Chagne D."/>
            <person name="Mccallum J."/>
            <person name="Dzierzon H."/>
            <person name="Deng C."/>
            <person name="Wang Y.-Y."/>
            <person name="Barron N."/>
            <person name="Manako K."/>
            <person name="Bowen J."/>
            <person name="Foster T."/>
            <person name="Erridge Z."/>
            <person name="Tiffin H."/>
            <person name="Waite C."/>
            <person name="Davies K."/>
            <person name="Grierson E."/>
            <person name="Laing W."/>
            <person name="Kirk R."/>
            <person name="Chen X."/>
            <person name="Wood M."/>
            <person name="Montefiori M."/>
            <person name="Brummell D."/>
            <person name="Schwinn K."/>
            <person name="Catanach A."/>
            <person name="Fullerton C."/>
            <person name="Li D."/>
            <person name="Meiyalaghan S."/>
            <person name="Nieuwenhuizen N."/>
            <person name="Read N."/>
            <person name="Prakash R."/>
            <person name="Hunter D."/>
            <person name="Zhang H."/>
            <person name="Mckenzie M."/>
            <person name="Knabel M."/>
            <person name="Harris A."/>
            <person name="Allan A."/>
            <person name="Chen A."/>
            <person name="Janssen B."/>
            <person name="Plunkett B."/>
            <person name="Dwamena C."/>
            <person name="Voogd C."/>
            <person name="Leif D."/>
            <person name="Lafferty D."/>
            <person name="Souleyre E."/>
            <person name="Varkonyi-Gasic E."/>
            <person name="Gambi F."/>
            <person name="Hanley J."/>
            <person name="Yao J.-L."/>
            <person name="Cheung J."/>
            <person name="David K."/>
            <person name="Warren B."/>
            <person name="Marsh K."/>
            <person name="Snowden K."/>
            <person name="Lin-Wang K."/>
            <person name="Brian L."/>
            <person name="Martinez-Sanchez M."/>
            <person name="Wang M."/>
            <person name="Ileperuma N."/>
            <person name="Macnee N."/>
            <person name="Campin R."/>
            <person name="Mcatee P."/>
            <person name="Drummond R."/>
            <person name="Espley R."/>
            <person name="Ireland H."/>
            <person name="Wu R."/>
            <person name="Atkinson R."/>
            <person name="Karunairetnam S."/>
            <person name="Bulley S."/>
            <person name="Chunkath S."/>
            <person name="Hanley Z."/>
            <person name="Storey R."/>
            <person name="Thrimawithana A."/>
            <person name="Thomson S."/>
            <person name="David C."/>
            <person name="Testolin R."/>
        </authorList>
    </citation>
    <scope>NUCLEOTIDE SEQUENCE [LARGE SCALE GENOMIC DNA]</scope>
    <source>
        <strain evidence="3">cv. Red5</strain>
        <tissue evidence="2">Young leaf</tissue>
    </source>
</reference>
<comment type="caution">
    <text evidence="2">The sequence shown here is derived from an EMBL/GenBank/DDBJ whole genome shotgun (WGS) entry which is preliminary data.</text>
</comment>
<dbReference type="FunCoup" id="A0A2R6PJ49">
    <property type="interactions" value="2230"/>
</dbReference>
<evidence type="ECO:0000313" key="2">
    <source>
        <dbReference type="EMBL" id="PSR91670.1"/>
    </source>
</evidence>
<organism evidence="2 3">
    <name type="scientific">Actinidia chinensis var. chinensis</name>
    <name type="common">Chinese soft-hair kiwi</name>
    <dbReference type="NCBI Taxonomy" id="1590841"/>
    <lineage>
        <taxon>Eukaryota</taxon>
        <taxon>Viridiplantae</taxon>
        <taxon>Streptophyta</taxon>
        <taxon>Embryophyta</taxon>
        <taxon>Tracheophyta</taxon>
        <taxon>Spermatophyta</taxon>
        <taxon>Magnoliopsida</taxon>
        <taxon>eudicotyledons</taxon>
        <taxon>Gunneridae</taxon>
        <taxon>Pentapetalae</taxon>
        <taxon>asterids</taxon>
        <taxon>Ericales</taxon>
        <taxon>Actinidiaceae</taxon>
        <taxon>Actinidia</taxon>
    </lineage>
</organism>
<dbReference type="Pfam" id="PF05142">
    <property type="entry name" value="DUF702"/>
    <property type="match status" value="1"/>
</dbReference>
<dbReference type="OrthoDB" id="1915989at2759"/>